<evidence type="ECO:0000313" key="1">
    <source>
        <dbReference type="EMBL" id="ETI98193.1"/>
    </source>
</evidence>
<evidence type="ECO:0000313" key="2">
    <source>
        <dbReference type="Proteomes" id="UP000018855"/>
    </source>
</evidence>
<dbReference type="EMBL" id="AZMJ01000556">
    <property type="protein sequence ID" value="ETI98193.1"/>
    <property type="molecule type" value="Genomic_DNA"/>
</dbReference>
<proteinExistence type="predicted"/>
<gene>
    <name evidence="1" type="ORF">Q619_VDC00556G0015</name>
</gene>
<protein>
    <submittedName>
        <fullName evidence="1">Uncharacterized protein</fullName>
    </submittedName>
</protein>
<accession>W1V2R5</accession>
<dbReference type="Proteomes" id="UP000018855">
    <property type="component" value="Unassembled WGS sequence"/>
</dbReference>
<reference evidence="1 2" key="1">
    <citation type="submission" date="2013-12" db="EMBL/GenBank/DDBJ databases">
        <title>A Varibaculum cambriense genome reconstructed from a premature infant gut community with otherwise low bacterial novelty that shifts toward anaerobic metabolism during the third week of life.</title>
        <authorList>
            <person name="Brown C.T."/>
            <person name="Sharon I."/>
            <person name="Thomas B.C."/>
            <person name="Castelle C.J."/>
            <person name="Morowitz M.J."/>
            <person name="Banfield J.F."/>
        </authorList>
    </citation>
    <scope>NUCLEOTIDE SEQUENCE [LARGE SCALE GENOMIC DNA]</scope>
    <source>
        <strain evidence="2">DORA_11</strain>
    </source>
</reference>
<organism evidence="1 2">
    <name type="scientific">Veillonella dispar DORA_11</name>
    <dbReference type="NCBI Taxonomy" id="1403949"/>
    <lineage>
        <taxon>Bacteria</taxon>
        <taxon>Bacillati</taxon>
        <taxon>Bacillota</taxon>
        <taxon>Negativicutes</taxon>
        <taxon>Veillonellales</taxon>
        <taxon>Veillonellaceae</taxon>
        <taxon>Veillonella</taxon>
    </lineage>
</organism>
<sequence>MADKPQLKYGTFFVVQIKSQKFFKNLSFDLLTF</sequence>
<comment type="caution">
    <text evidence="1">The sequence shown here is derived from an EMBL/GenBank/DDBJ whole genome shotgun (WGS) entry which is preliminary data.</text>
</comment>
<name>W1V2R5_9FIRM</name>
<dbReference type="AlphaFoldDB" id="W1V2R5"/>